<keyword evidence="3" id="KW-1185">Reference proteome</keyword>
<accession>A0A556U783</accession>
<dbReference type="EMBL" id="VCAZ01000058">
    <property type="protein sequence ID" value="TSN57706.1"/>
    <property type="molecule type" value="Genomic_DNA"/>
</dbReference>
<comment type="caution">
    <text evidence="2">The sequence shown here is derived from an EMBL/GenBank/DDBJ whole genome shotgun (WGS) entry which is preliminary data.</text>
</comment>
<feature type="compositionally biased region" description="Polar residues" evidence="1">
    <location>
        <begin position="35"/>
        <end position="50"/>
    </location>
</feature>
<feature type="region of interest" description="Disordered" evidence="1">
    <location>
        <begin position="1"/>
        <end position="157"/>
    </location>
</feature>
<gene>
    <name evidence="2" type="ORF">Baya_9036</name>
</gene>
<evidence type="ECO:0000256" key="1">
    <source>
        <dbReference type="SAM" id="MobiDB-lite"/>
    </source>
</evidence>
<sequence>MGDGSVVQKENKVETKETDGPADTAGDSDLRQGETENQAATPSESNNSAQLVDEHKTSEEKDKSLPSIPSGEQSDMPHLSQEEADQTESNLDPKTNGENGFLGSAAEDTIAHVETPVQVDVAKEEESSQEDTNSSDKTCGKDGKILNQDGKCGTENTVAESGEFKAAIDSTDGTNHEKKDSIVVVGARIELETGVFFAVLTIKGPFLSLQLNKMSKKRSP</sequence>
<dbReference type="AlphaFoldDB" id="A0A556U783"/>
<feature type="compositionally biased region" description="Basic and acidic residues" evidence="1">
    <location>
        <begin position="52"/>
        <end position="64"/>
    </location>
</feature>
<name>A0A556U783_BAGYA</name>
<evidence type="ECO:0000313" key="3">
    <source>
        <dbReference type="Proteomes" id="UP000319801"/>
    </source>
</evidence>
<protein>
    <submittedName>
        <fullName evidence="2">Uncharacterized protein</fullName>
    </submittedName>
</protein>
<dbReference type="Proteomes" id="UP000319801">
    <property type="component" value="Unassembled WGS sequence"/>
</dbReference>
<evidence type="ECO:0000313" key="2">
    <source>
        <dbReference type="EMBL" id="TSN57706.1"/>
    </source>
</evidence>
<feature type="compositionally biased region" description="Polar residues" evidence="1">
    <location>
        <begin position="87"/>
        <end position="98"/>
    </location>
</feature>
<reference evidence="2 3" key="1">
    <citation type="journal article" date="2019" name="Genome Biol. Evol.">
        <title>Whole-Genome Sequencing of the Giant Devil Catfish, Bagarius yarrelli.</title>
        <authorList>
            <person name="Jiang W."/>
            <person name="Lv Y."/>
            <person name="Cheng L."/>
            <person name="Yang K."/>
            <person name="Chao B."/>
            <person name="Wang X."/>
            <person name="Li Y."/>
            <person name="Pan X."/>
            <person name="You X."/>
            <person name="Zhang Y."/>
            <person name="Yang J."/>
            <person name="Li J."/>
            <person name="Zhang X."/>
            <person name="Liu S."/>
            <person name="Sun C."/>
            <person name="Yang J."/>
            <person name="Shi Q."/>
        </authorList>
    </citation>
    <scope>NUCLEOTIDE SEQUENCE [LARGE SCALE GENOMIC DNA]</scope>
    <source>
        <strain evidence="2">JWS20170419001</strain>
        <tissue evidence="2">Muscle</tissue>
    </source>
</reference>
<feature type="compositionally biased region" description="Basic and acidic residues" evidence="1">
    <location>
        <begin position="9"/>
        <end position="19"/>
    </location>
</feature>
<organism evidence="2 3">
    <name type="scientific">Bagarius yarrelli</name>
    <name type="common">Goonch</name>
    <name type="synonym">Bagrus yarrelli</name>
    <dbReference type="NCBI Taxonomy" id="175774"/>
    <lineage>
        <taxon>Eukaryota</taxon>
        <taxon>Metazoa</taxon>
        <taxon>Chordata</taxon>
        <taxon>Craniata</taxon>
        <taxon>Vertebrata</taxon>
        <taxon>Euteleostomi</taxon>
        <taxon>Actinopterygii</taxon>
        <taxon>Neopterygii</taxon>
        <taxon>Teleostei</taxon>
        <taxon>Ostariophysi</taxon>
        <taxon>Siluriformes</taxon>
        <taxon>Sisoridae</taxon>
        <taxon>Sisorinae</taxon>
        <taxon>Bagarius</taxon>
    </lineage>
</organism>
<proteinExistence type="predicted"/>